<dbReference type="EMBL" id="JARBDR010000921">
    <property type="protein sequence ID" value="KAJ8299386.1"/>
    <property type="molecule type" value="Genomic_DNA"/>
</dbReference>
<proteinExistence type="predicted"/>
<keyword evidence="3" id="KW-1185">Reference proteome</keyword>
<evidence type="ECO:0000313" key="2">
    <source>
        <dbReference type="EMBL" id="KAJ8299386.1"/>
    </source>
</evidence>
<sequence length="101" mass="11339">MFIGKCIVFSFAASNYKQIIFFIVSYFFLLTKNQAEMRNIMNEHIINIKAVNQEIIKLKDFKQKKNTAALTYSSGTVSITSDSLTGFRTGNAPDCKNSVAV</sequence>
<protein>
    <submittedName>
        <fullName evidence="2">Uncharacterized protein</fullName>
    </submittedName>
</protein>
<accession>A0ABQ9E4N1</accession>
<evidence type="ECO:0000313" key="3">
    <source>
        <dbReference type="Proteomes" id="UP001217089"/>
    </source>
</evidence>
<organism evidence="2 3">
    <name type="scientific">Tegillarca granosa</name>
    <name type="common">Malaysian cockle</name>
    <name type="synonym">Anadara granosa</name>
    <dbReference type="NCBI Taxonomy" id="220873"/>
    <lineage>
        <taxon>Eukaryota</taxon>
        <taxon>Metazoa</taxon>
        <taxon>Spiralia</taxon>
        <taxon>Lophotrochozoa</taxon>
        <taxon>Mollusca</taxon>
        <taxon>Bivalvia</taxon>
        <taxon>Autobranchia</taxon>
        <taxon>Pteriomorphia</taxon>
        <taxon>Arcoida</taxon>
        <taxon>Arcoidea</taxon>
        <taxon>Arcidae</taxon>
        <taxon>Tegillarca</taxon>
    </lineage>
</organism>
<keyword evidence="1" id="KW-0472">Membrane</keyword>
<evidence type="ECO:0000256" key="1">
    <source>
        <dbReference type="SAM" id="Phobius"/>
    </source>
</evidence>
<comment type="caution">
    <text evidence="2">The sequence shown here is derived from an EMBL/GenBank/DDBJ whole genome shotgun (WGS) entry which is preliminary data.</text>
</comment>
<reference evidence="2 3" key="1">
    <citation type="submission" date="2022-12" db="EMBL/GenBank/DDBJ databases">
        <title>Chromosome-level genome of Tegillarca granosa.</title>
        <authorList>
            <person name="Kim J."/>
        </authorList>
    </citation>
    <scope>NUCLEOTIDE SEQUENCE [LARGE SCALE GENOMIC DNA]</scope>
    <source>
        <strain evidence="2">Teg-2019</strain>
        <tissue evidence="2">Adductor muscle</tissue>
    </source>
</reference>
<keyword evidence="1" id="KW-0812">Transmembrane</keyword>
<dbReference type="Proteomes" id="UP001217089">
    <property type="component" value="Unassembled WGS sequence"/>
</dbReference>
<gene>
    <name evidence="2" type="ORF">KUTeg_023446</name>
</gene>
<name>A0ABQ9E4N1_TEGGR</name>
<keyword evidence="1" id="KW-1133">Transmembrane helix</keyword>
<feature type="transmembrane region" description="Helical" evidence="1">
    <location>
        <begin position="6"/>
        <end position="29"/>
    </location>
</feature>